<dbReference type="CDD" id="cd20908">
    <property type="entry name" value="SUF4-like"/>
    <property type="match status" value="1"/>
</dbReference>
<dbReference type="Gene3D" id="3.30.160.60">
    <property type="entry name" value="Classic Zinc Finger"/>
    <property type="match status" value="1"/>
</dbReference>
<dbReference type="GO" id="GO:0008270">
    <property type="term" value="F:zinc ion binding"/>
    <property type="evidence" value="ECO:0007669"/>
    <property type="project" value="UniProtKB-KW"/>
</dbReference>
<dbReference type="PANTHER" id="PTHR23215">
    <property type="entry name" value="ZINC FINGER PROTEIN 207"/>
    <property type="match status" value="1"/>
</dbReference>
<dbReference type="SUPFAM" id="SSF57667">
    <property type="entry name" value="beta-beta-alpha zinc fingers"/>
    <property type="match status" value="1"/>
</dbReference>
<evidence type="ECO:0000256" key="2">
    <source>
        <dbReference type="ARBA" id="ARBA00022723"/>
    </source>
</evidence>
<dbReference type="GO" id="GO:0005634">
    <property type="term" value="C:nucleus"/>
    <property type="evidence" value="ECO:0007669"/>
    <property type="project" value="UniProtKB-SubCell"/>
</dbReference>
<keyword evidence="9" id="KW-1185">Reference proteome</keyword>
<keyword evidence="4" id="KW-0862">Zinc</keyword>
<dbReference type="InterPro" id="IPR036236">
    <property type="entry name" value="Znf_C2H2_sf"/>
</dbReference>
<evidence type="ECO:0000313" key="8">
    <source>
        <dbReference type="EMBL" id="KAG5461164.1"/>
    </source>
</evidence>
<gene>
    <name evidence="8" type="ORF">BJ554DRAFT_6687</name>
</gene>
<evidence type="ECO:0000256" key="3">
    <source>
        <dbReference type="ARBA" id="ARBA00022771"/>
    </source>
</evidence>
<keyword evidence="2" id="KW-0479">Metal-binding</keyword>
<dbReference type="InterPro" id="IPR013087">
    <property type="entry name" value="Znf_C2H2_type"/>
</dbReference>
<comment type="caution">
    <text evidence="8">The sequence shown here is derived from an EMBL/GenBank/DDBJ whole genome shotgun (WGS) entry which is preliminary data.</text>
</comment>
<proteinExistence type="predicted"/>
<dbReference type="AlphaFoldDB" id="A0A8H7ZXN5"/>
<organism evidence="8 9">
    <name type="scientific">Olpidium bornovanus</name>
    <dbReference type="NCBI Taxonomy" id="278681"/>
    <lineage>
        <taxon>Eukaryota</taxon>
        <taxon>Fungi</taxon>
        <taxon>Fungi incertae sedis</taxon>
        <taxon>Olpidiomycota</taxon>
        <taxon>Olpidiomycotina</taxon>
        <taxon>Olpidiomycetes</taxon>
        <taxon>Olpidiales</taxon>
        <taxon>Olpidiaceae</taxon>
        <taxon>Olpidium</taxon>
    </lineage>
</organism>
<evidence type="ECO:0000256" key="1">
    <source>
        <dbReference type="ARBA" id="ARBA00004123"/>
    </source>
</evidence>
<protein>
    <recommendedName>
        <fullName evidence="7">C2H2-type domain-containing protein</fullName>
    </recommendedName>
</protein>
<dbReference type="SMART" id="SM00355">
    <property type="entry name" value="ZnF_C2H2"/>
    <property type="match status" value="2"/>
</dbReference>
<dbReference type="PANTHER" id="PTHR23215:SF0">
    <property type="entry name" value="BUB3-INTERACTING AND GLEBS MOTIF-CONTAINING PROTEIN ZNF207"/>
    <property type="match status" value="1"/>
</dbReference>
<comment type="subcellular location">
    <subcellularLocation>
        <location evidence="1">Nucleus</location>
    </subcellularLocation>
</comment>
<accession>A0A8H7ZXN5</accession>
<name>A0A8H7ZXN5_9FUNG</name>
<dbReference type="Proteomes" id="UP000673691">
    <property type="component" value="Unassembled WGS sequence"/>
</dbReference>
<evidence type="ECO:0000256" key="5">
    <source>
        <dbReference type="ARBA" id="ARBA00023242"/>
    </source>
</evidence>
<dbReference type="PROSITE" id="PS00028">
    <property type="entry name" value="ZINC_FINGER_C2H2_1"/>
    <property type="match status" value="1"/>
</dbReference>
<reference evidence="8 9" key="1">
    <citation type="journal article" name="Sci. Rep.">
        <title>Genome-scale phylogenetic analyses confirm Olpidium as the closest living zoosporic fungus to the non-flagellated, terrestrial fungi.</title>
        <authorList>
            <person name="Chang Y."/>
            <person name="Rochon D."/>
            <person name="Sekimoto S."/>
            <person name="Wang Y."/>
            <person name="Chovatia M."/>
            <person name="Sandor L."/>
            <person name="Salamov A."/>
            <person name="Grigoriev I.V."/>
            <person name="Stajich J.E."/>
            <person name="Spatafora J.W."/>
        </authorList>
    </citation>
    <scope>NUCLEOTIDE SEQUENCE [LARGE SCALE GENOMIC DNA]</scope>
    <source>
        <strain evidence="8">S191</strain>
    </source>
</reference>
<sequence length="145" mass="16473">MAKKKKRQARPWCWYCNRDFEDEKVLIQHQRAKHYKCGQCGKKLNTAGGLVVHTAQVHKDNLQWYVSVCRQCNPPQSPPPFFPPPHFLFPLPHRIIFDLSRRDCVSGRCVICISVVPAQNARASVVPLTSASFLIPQIPPAESAK</sequence>
<keyword evidence="3 6" id="KW-0863">Zinc-finger</keyword>
<dbReference type="EMBL" id="JAEFCI010004104">
    <property type="protein sequence ID" value="KAG5461164.1"/>
    <property type="molecule type" value="Genomic_DNA"/>
</dbReference>
<dbReference type="OrthoDB" id="1306014at2759"/>
<evidence type="ECO:0000256" key="6">
    <source>
        <dbReference type="PROSITE-ProRule" id="PRU00042"/>
    </source>
</evidence>
<evidence type="ECO:0000256" key="4">
    <source>
        <dbReference type="ARBA" id="ARBA00022833"/>
    </source>
</evidence>
<evidence type="ECO:0000259" key="7">
    <source>
        <dbReference type="PROSITE" id="PS50157"/>
    </source>
</evidence>
<feature type="domain" description="C2H2-type" evidence="7">
    <location>
        <begin position="35"/>
        <end position="63"/>
    </location>
</feature>
<keyword evidence="5" id="KW-0539">Nucleus</keyword>
<dbReference type="PROSITE" id="PS50157">
    <property type="entry name" value="ZINC_FINGER_C2H2_2"/>
    <property type="match status" value="1"/>
</dbReference>
<evidence type="ECO:0000313" key="9">
    <source>
        <dbReference type="Proteomes" id="UP000673691"/>
    </source>
</evidence>